<evidence type="ECO:0000256" key="1">
    <source>
        <dbReference type="SAM" id="SignalP"/>
    </source>
</evidence>
<dbReference type="PANTHER" id="PTHR11362:SF82">
    <property type="entry name" value="PHOSPHATIDYLETHANOLAMINE-BINDING PROTEIN 4"/>
    <property type="match status" value="1"/>
</dbReference>
<name>A0A8H2XSQ4_9AGAM</name>
<organism evidence="2 3">
    <name type="scientific">Rhizoctonia solani</name>
    <dbReference type="NCBI Taxonomy" id="456999"/>
    <lineage>
        <taxon>Eukaryota</taxon>
        <taxon>Fungi</taxon>
        <taxon>Dikarya</taxon>
        <taxon>Basidiomycota</taxon>
        <taxon>Agaricomycotina</taxon>
        <taxon>Agaricomycetes</taxon>
        <taxon>Cantharellales</taxon>
        <taxon>Ceratobasidiaceae</taxon>
        <taxon>Rhizoctonia</taxon>
    </lineage>
</organism>
<dbReference type="EMBL" id="CAJMWS010000338">
    <property type="protein sequence ID" value="CAE6435505.1"/>
    <property type="molecule type" value="Genomic_DNA"/>
</dbReference>
<evidence type="ECO:0000313" key="2">
    <source>
        <dbReference type="EMBL" id="CAE6435505.1"/>
    </source>
</evidence>
<evidence type="ECO:0000313" key="3">
    <source>
        <dbReference type="Proteomes" id="UP000663846"/>
    </source>
</evidence>
<dbReference type="Pfam" id="PF01161">
    <property type="entry name" value="PBP"/>
    <property type="match status" value="2"/>
</dbReference>
<gene>
    <name evidence="2" type="ORF">RDB_LOCUS119903</name>
</gene>
<dbReference type="CDD" id="cd00866">
    <property type="entry name" value="PEBP_euk"/>
    <property type="match status" value="2"/>
</dbReference>
<dbReference type="InterPro" id="IPR036610">
    <property type="entry name" value="PEBP-like_sf"/>
</dbReference>
<dbReference type="PANTHER" id="PTHR11362">
    <property type="entry name" value="PHOSPHATIDYLETHANOLAMINE-BINDING PROTEIN"/>
    <property type="match status" value="1"/>
</dbReference>
<feature type="signal peptide" evidence="1">
    <location>
        <begin position="1"/>
        <end position="19"/>
    </location>
</feature>
<protein>
    <recommendedName>
        <fullName evidence="4">PEBP-like protein</fullName>
    </recommendedName>
</protein>
<evidence type="ECO:0008006" key="4">
    <source>
        <dbReference type="Google" id="ProtNLM"/>
    </source>
</evidence>
<dbReference type="AlphaFoldDB" id="A0A8H2XSQ4"/>
<dbReference type="InterPro" id="IPR008914">
    <property type="entry name" value="PEBP"/>
</dbReference>
<feature type="chain" id="PRO_5034760421" description="PEBP-like protein" evidence="1">
    <location>
        <begin position="20"/>
        <end position="539"/>
    </location>
</feature>
<dbReference type="Gene3D" id="3.90.280.10">
    <property type="entry name" value="PEBP-like"/>
    <property type="match status" value="2"/>
</dbReference>
<dbReference type="Proteomes" id="UP000663846">
    <property type="component" value="Unassembled WGS sequence"/>
</dbReference>
<keyword evidence="1" id="KW-0732">Signal</keyword>
<reference evidence="2" key="1">
    <citation type="submission" date="2021-01" db="EMBL/GenBank/DDBJ databases">
        <authorList>
            <person name="Kaushik A."/>
        </authorList>
    </citation>
    <scope>NUCLEOTIDE SEQUENCE</scope>
    <source>
        <strain evidence="2">AG1-1C</strain>
    </source>
</reference>
<comment type="caution">
    <text evidence="2">The sequence shown here is derived from an EMBL/GenBank/DDBJ whole genome shotgun (WGS) entry which is preliminary data.</text>
</comment>
<dbReference type="SUPFAM" id="SSF49777">
    <property type="entry name" value="PEBP-like"/>
    <property type="match status" value="2"/>
</dbReference>
<accession>A0A8H2XSQ4</accession>
<dbReference type="InterPro" id="IPR035810">
    <property type="entry name" value="PEBP_euk"/>
</dbReference>
<proteinExistence type="predicted"/>
<sequence>MLHLKVLLALGAYVYTTSALATPMAYGYPTLSQVQQKFTTEGVVPDVLASFKPTALLYLTYNGNLSDGTNTKVVLPGTSFVRNDTLNTPEFSVDGMKNGTYIIAIVDPDAPSRANPTVSQIRHMFATNFVVSATRSTSAASSMVLQNTTAAISPYFPPNPPVGSGAHRYVALLYAQPENFNNASLNATQFAKFNISSFAASVGLGDPLAGTFLTVEQKAPLCINANSHNDSELKKDFGVNEIISVPEMHLITEKPRFVSQQMLSTADGDLQPDTKRRAENIVYIPDSDIPGHLLVFETTIRRSAKPQVARVGHQISITMVKSHLLAALSLTSVASVLASPYAKYPTLAEVKKTFYSEGIVPDVLSSFNPTSFIYLTFTGNLSDGTNSKVVLPNTSFARNDTLVPPEISVQGIKGSPYVVAIVDPDAPSRATPTSGQIRHLLAANFTVSNARSKYVPQSLVLKNSTAAVNDYRPPTPPVGSGPHRYVALLYSQPKNFDVSFLNVSDIRLFNISSFAARTGLGEPLAGTFLTVEQKNTTAV</sequence>